<dbReference type="InterPro" id="IPR013105">
    <property type="entry name" value="TPR_2"/>
</dbReference>
<dbReference type="PANTHER" id="PTHR12558">
    <property type="entry name" value="CELL DIVISION CYCLE 16,23,27"/>
    <property type="match status" value="1"/>
</dbReference>
<dbReference type="Pfam" id="PF13176">
    <property type="entry name" value="TPR_7"/>
    <property type="match status" value="1"/>
</dbReference>
<dbReference type="Gene3D" id="1.25.40.10">
    <property type="entry name" value="Tetratricopeptide repeat domain"/>
    <property type="match status" value="4"/>
</dbReference>
<evidence type="ECO:0000256" key="2">
    <source>
        <dbReference type="ARBA" id="ARBA00022803"/>
    </source>
</evidence>
<dbReference type="InterPro" id="IPR019734">
    <property type="entry name" value="TPR_rpt"/>
</dbReference>
<dbReference type="InterPro" id="IPR011990">
    <property type="entry name" value="TPR-like_helical_dom_sf"/>
</dbReference>
<proteinExistence type="predicted"/>
<evidence type="ECO:0000256" key="5">
    <source>
        <dbReference type="SAM" id="SignalP"/>
    </source>
</evidence>
<feature type="signal peptide" evidence="5">
    <location>
        <begin position="1"/>
        <end position="28"/>
    </location>
</feature>
<evidence type="ECO:0000313" key="6">
    <source>
        <dbReference type="EMBL" id="KWT69832.1"/>
    </source>
</evidence>
<dbReference type="OrthoDB" id="9766710at2"/>
<keyword evidence="1" id="KW-0677">Repeat</keyword>
<dbReference type="EMBL" id="LMTR01000043">
    <property type="protein sequence ID" value="KWT69832.1"/>
    <property type="molecule type" value="Genomic_DNA"/>
</dbReference>
<evidence type="ECO:0000256" key="3">
    <source>
        <dbReference type="PROSITE-ProRule" id="PRU00339"/>
    </source>
</evidence>
<evidence type="ECO:0000256" key="4">
    <source>
        <dbReference type="SAM" id="MobiDB-lite"/>
    </source>
</evidence>
<comment type="caution">
    <text evidence="6">The sequence shown here is derived from an EMBL/GenBank/DDBJ whole genome shotgun (WGS) entry which is preliminary data.</text>
</comment>
<name>A0A109BJ89_HYPSL</name>
<reference evidence="6 7" key="1">
    <citation type="submission" date="2015-10" db="EMBL/GenBank/DDBJ databases">
        <title>Transcriptomic analysis of a linuron degrading triple-species bacterial consortium.</title>
        <authorList>
            <person name="Albers P."/>
        </authorList>
    </citation>
    <scope>NUCLEOTIDE SEQUENCE [LARGE SCALE GENOMIC DNA]</scope>
    <source>
        <strain evidence="6 7">WDL6</strain>
    </source>
</reference>
<dbReference type="PANTHER" id="PTHR12558:SF13">
    <property type="entry name" value="CELL DIVISION CYCLE PROTEIN 27 HOMOLOG"/>
    <property type="match status" value="1"/>
</dbReference>
<keyword evidence="2 3" id="KW-0802">TPR repeat</keyword>
<evidence type="ECO:0000313" key="7">
    <source>
        <dbReference type="Proteomes" id="UP000059074"/>
    </source>
</evidence>
<dbReference type="PROSITE" id="PS50005">
    <property type="entry name" value="TPR"/>
    <property type="match status" value="3"/>
</dbReference>
<dbReference type="Pfam" id="PF13432">
    <property type="entry name" value="TPR_16"/>
    <property type="match status" value="2"/>
</dbReference>
<evidence type="ECO:0008006" key="8">
    <source>
        <dbReference type="Google" id="ProtNLM"/>
    </source>
</evidence>
<feature type="region of interest" description="Disordered" evidence="4">
    <location>
        <begin position="567"/>
        <end position="598"/>
    </location>
</feature>
<sequence length="598" mass="66346">MPSSLRKLLHATTFAGCAFVVTLSAAQAATGFSTKVTSHSLLGSYLAANMARNANETSNAASFYQSALALDPNNPVLIEQAFQIETAAGNWERAVPLARKLLEKDEDNRMAHLLLGIDSFKRGDYKKADVSLLRASDGPIGELTSTLARAWAAAASGNGQRAVKLLSKPRQAEWAQFYLNYHKALIADVLGDTKEAATAYEHSVRQDASTLRIALAYARHAAHHGDVKRANEILDTYADRGQPEPHILVRELRDELKNDKAKVPLIASTANEGMAEVFYGLGEALTSEGGVGMGILYLQLALYADPNHAFALAALASAYENAQRYQDAIDAYDRIPQNTALQSAIDIRKAFDLNSLERPDEAIAILEKLSAKYPDDLKPLDALGSILRARKRYDEAAEVYTRAIKLIPEPDRRHWNIFYARGTCYERLKKWSQAEVDLKKALELYPDQPLTLNYLGYSWIDQNMNLKEGMDLIEKAVALKPDDGYIVDSLGWAHYKLGNFAEAVRFLERAVELKPQDPVLNDHLGDALWQVGREREARFQWDQALTLEPEPEEIDKIKKKLAEGMPASVQLGVGQRETKKSDKADPQKQTKLSPGMVE</sequence>
<dbReference type="AlphaFoldDB" id="A0A109BJ89"/>
<evidence type="ECO:0000256" key="1">
    <source>
        <dbReference type="ARBA" id="ARBA00022737"/>
    </source>
</evidence>
<protein>
    <recommendedName>
        <fullName evidence="8">TPR domain protein</fullName>
    </recommendedName>
</protein>
<keyword evidence="5" id="KW-0732">Signal</keyword>
<feature type="compositionally biased region" description="Basic and acidic residues" evidence="4">
    <location>
        <begin position="576"/>
        <end position="588"/>
    </location>
</feature>
<dbReference type="Proteomes" id="UP000059074">
    <property type="component" value="Unassembled WGS sequence"/>
</dbReference>
<dbReference type="PATRIC" id="fig|121290.4.peg.2213"/>
<feature type="repeat" description="TPR" evidence="3">
    <location>
        <begin position="415"/>
        <end position="448"/>
    </location>
</feature>
<dbReference type="SMART" id="SM00028">
    <property type="entry name" value="TPR"/>
    <property type="match status" value="9"/>
</dbReference>
<feature type="repeat" description="TPR" evidence="3">
    <location>
        <begin position="484"/>
        <end position="517"/>
    </location>
</feature>
<gene>
    <name evidence="6" type="ORF">APY04_1332</name>
</gene>
<dbReference type="Pfam" id="PF13424">
    <property type="entry name" value="TPR_12"/>
    <property type="match status" value="1"/>
</dbReference>
<dbReference type="STRING" id="121290.APY04_1332"/>
<feature type="repeat" description="TPR" evidence="3">
    <location>
        <begin position="377"/>
        <end position="410"/>
    </location>
</feature>
<accession>A0A109BJ89</accession>
<feature type="chain" id="PRO_5007132626" description="TPR domain protein" evidence="5">
    <location>
        <begin position="29"/>
        <end position="598"/>
    </location>
</feature>
<dbReference type="SUPFAM" id="SSF48452">
    <property type="entry name" value="TPR-like"/>
    <property type="match status" value="3"/>
</dbReference>
<keyword evidence="7" id="KW-1185">Reference proteome</keyword>
<dbReference type="RefSeq" id="WP_068460854.1">
    <property type="nucleotide sequence ID" value="NZ_LMTR01000043.1"/>
</dbReference>
<dbReference type="Pfam" id="PF07719">
    <property type="entry name" value="TPR_2"/>
    <property type="match status" value="1"/>
</dbReference>
<organism evidence="6 7">
    <name type="scientific">Hyphomicrobium sulfonivorans</name>
    <dbReference type="NCBI Taxonomy" id="121290"/>
    <lineage>
        <taxon>Bacteria</taxon>
        <taxon>Pseudomonadati</taxon>
        <taxon>Pseudomonadota</taxon>
        <taxon>Alphaproteobacteria</taxon>
        <taxon>Hyphomicrobiales</taxon>
        <taxon>Hyphomicrobiaceae</taxon>
        <taxon>Hyphomicrobium</taxon>
    </lineage>
</organism>